<gene>
    <name evidence="3" type="ORF">uav_099</name>
</gene>
<dbReference type="InterPro" id="IPR048494">
    <property type="entry name" value="Dit-like_N"/>
</dbReference>
<name>A0A975YYK1_9CAUD</name>
<dbReference type="Pfam" id="PF21821">
    <property type="entry name" value="Dit_like"/>
    <property type="match status" value="1"/>
</dbReference>
<organism evidence="3 4">
    <name type="scientific">Pseudomonas phage UAVern</name>
    <dbReference type="NCBI Taxonomy" id="2856997"/>
    <lineage>
        <taxon>Viruses</taxon>
        <taxon>Duplodnaviria</taxon>
        <taxon>Heunggongvirae</taxon>
        <taxon>Uroviricota</taxon>
        <taxon>Caudoviricetes</taxon>
        <taxon>Vandenendeviridae</taxon>
        <taxon>Gorskivirinae</taxon>
        <taxon>Uavernvirus</taxon>
        <taxon>Uavernvirus uavern</taxon>
    </lineage>
</organism>
<protein>
    <recommendedName>
        <fullName evidence="2">Dit-like phage tail protein N-terminal domain-containing protein</fullName>
    </recommendedName>
</protein>
<keyword evidence="4" id="KW-1185">Reference proteome</keyword>
<evidence type="ECO:0000313" key="4">
    <source>
        <dbReference type="Proteomes" id="UP001058093"/>
    </source>
</evidence>
<feature type="region of interest" description="Disordered" evidence="1">
    <location>
        <begin position="202"/>
        <end position="249"/>
    </location>
</feature>
<feature type="domain" description="Dit-like phage tail protein N-terminal" evidence="2">
    <location>
        <begin position="15"/>
        <end position="197"/>
    </location>
</feature>
<dbReference type="Proteomes" id="UP001058093">
    <property type="component" value="Segment"/>
</dbReference>
<proteinExistence type="predicted"/>
<sequence>MTYAIRRNNGDVLYFDAITNVEEQYNAQITKHPLASGAYISDHTITDNKKFTLRAVLSDADFNLNRPSEEGWKSVSDKQFVNNTETQVPVKITNTGAKWRSFLPEVVSQFTASTIPTVVVTPQSKVKTAHAVRFDLIDMFEKKESFTLVEYNSNLVSRSWPNISFCSLSFAEDADSGEGLYPNMQMEQATYTNVENVLIKIKKTPNKGRKTGETTKKPTKPGDDAATEPTKNAKKSASARIADDLSNSQ</sequence>
<dbReference type="EMBL" id="MZ605293">
    <property type="protein sequence ID" value="QYW06630.1"/>
    <property type="molecule type" value="Genomic_DNA"/>
</dbReference>
<evidence type="ECO:0000259" key="2">
    <source>
        <dbReference type="Pfam" id="PF21821"/>
    </source>
</evidence>
<evidence type="ECO:0000256" key="1">
    <source>
        <dbReference type="SAM" id="MobiDB-lite"/>
    </source>
</evidence>
<feature type="compositionally biased region" description="Basic and acidic residues" evidence="1">
    <location>
        <begin position="210"/>
        <end position="223"/>
    </location>
</feature>
<accession>A0A975YYK1</accession>
<evidence type="ECO:0000313" key="3">
    <source>
        <dbReference type="EMBL" id="QYW06630.1"/>
    </source>
</evidence>
<reference evidence="3" key="1">
    <citation type="submission" date="2021-07" db="EMBL/GenBank/DDBJ databases">
        <title>Complete genome sequence and phylogenomic analysis of the two lytic bacteriophage isolated from terrestrial biotopes of Antarctica.</title>
        <authorList>
            <person name="Holovan V."/>
            <person name="Rabalski L."/>
            <person name="Zlatohurska M."/>
            <person name="Andriichuk O."/>
            <person name="Budzanivska I."/>
            <person name="Shevchenko O."/>
            <person name="Gupalo A."/>
        </authorList>
    </citation>
    <scope>NUCLEOTIDE SEQUENCE</scope>
</reference>